<name>A0A0N4USB4_DRAME</name>
<dbReference type="Proteomes" id="UP000038040">
    <property type="component" value="Unplaced"/>
</dbReference>
<reference evidence="5" key="1">
    <citation type="submission" date="2017-02" db="UniProtKB">
        <authorList>
            <consortium name="WormBaseParasite"/>
        </authorList>
    </citation>
    <scope>IDENTIFICATION</scope>
</reference>
<evidence type="ECO:0000313" key="2">
    <source>
        <dbReference type="EMBL" id="VDN54365.1"/>
    </source>
</evidence>
<keyword evidence="4" id="KW-1185">Reference proteome</keyword>
<reference evidence="2 4" key="2">
    <citation type="submission" date="2018-11" db="EMBL/GenBank/DDBJ databases">
        <authorList>
            <consortium name="Pathogen Informatics"/>
        </authorList>
    </citation>
    <scope>NUCLEOTIDE SEQUENCE [LARGE SCALE GENOMIC DNA]</scope>
</reference>
<organism evidence="3 5">
    <name type="scientific">Dracunculus medinensis</name>
    <name type="common">Guinea worm</name>
    <dbReference type="NCBI Taxonomy" id="318479"/>
    <lineage>
        <taxon>Eukaryota</taxon>
        <taxon>Metazoa</taxon>
        <taxon>Ecdysozoa</taxon>
        <taxon>Nematoda</taxon>
        <taxon>Chromadorea</taxon>
        <taxon>Rhabditida</taxon>
        <taxon>Spirurina</taxon>
        <taxon>Dracunculoidea</taxon>
        <taxon>Dracunculidae</taxon>
        <taxon>Dracunculus</taxon>
    </lineage>
</organism>
<evidence type="ECO:0000313" key="5">
    <source>
        <dbReference type="WBParaSite" id="DME_0001094601-mRNA-1"/>
    </source>
</evidence>
<evidence type="ECO:0000313" key="4">
    <source>
        <dbReference type="Proteomes" id="UP000274756"/>
    </source>
</evidence>
<evidence type="ECO:0000256" key="1">
    <source>
        <dbReference type="SAM" id="SignalP"/>
    </source>
</evidence>
<proteinExistence type="predicted"/>
<dbReference type="AlphaFoldDB" id="A0A0N4USB4"/>
<protein>
    <submittedName>
        <fullName evidence="5">ShKT domain-containing protein</fullName>
    </submittedName>
</protein>
<dbReference type="WBParaSite" id="DME_0001094601-mRNA-1">
    <property type="protein sequence ID" value="DME_0001094601-mRNA-1"/>
    <property type="gene ID" value="DME_0001094601"/>
</dbReference>
<feature type="signal peptide" evidence="1">
    <location>
        <begin position="1"/>
        <end position="16"/>
    </location>
</feature>
<dbReference type="Proteomes" id="UP000274756">
    <property type="component" value="Unassembled WGS sequence"/>
</dbReference>
<dbReference type="EMBL" id="UYYG01000840">
    <property type="protein sequence ID" value="VDN54365.1"/>
    <property type="molecule type" value="Genomic_DNA"/>
</dbReference>
<feature type="chain" id="PRO_5041161659" evidence="1">
    <location>
        <begin position="17"/>
        <end position="154"/>
    </location>
</feature>
<evidence type="ECO:0000313" key="3">
    <source>
        <dbReference type="Proteomes" id="UP000038040"/>
    </source>
</evidence>
<keyword evidence="1" id="KW-0732">Signal</keyword>
<sequence length="154" mass="17072">MFAVVLTFFLLPLAFAANADIEECVKLVGNAQNILRRRPTVDCGSEDPVCPSIFVYDNNDEDLANNFNVISQKKYAQKPLRCVVNRRNLTFTMISSFLLFLTSKRANHGSWNCFLPVSPDVCQKMGRNICITSPSIALSICPFTCGLCNRPGAS</sequence>
<gene>
    <name evidence="2" type="ORF">DME_LOCUS4338</name>
</gene>
<accession>A0A0N4USB4</accession>